<dbReference type="InterPro" id="IPR036322">
    <property type="entry name" value="WD40_repeat_dom_sf"/>
</dbReference>
<evidence type="ECO:0000256" key="1">
    <source>
        <dbReference type="ARBA" id="ARBA00022574"/>
    </source>
</evidence>
<reference evidence="5" key="1">
    <citation type="submission" date="2023-07" db="EMBL/GenBank/DDBJ databases">
        <title>A draft genome of Kazachstania heterogenica Y-27499.</title>
        <authorList>
            <person name="Donic C."/>
            <person name="Kralova J.S."/>
            <person name="Fidel L."/>
            <person name="Ben-Dor S."/>
            <person name="Jung S."/>
        </authorList>
    </citation>
    <scope>NUCLEOTIDE SEQUENCE [LARGE SCALE GENOMIC DNA]</scope>
    <source>
        <strain evidence="5">Y27499</strain>
    </source>
</reference>
<dbReference type="SMART" id="SM00320">
    <property type="entry name" value="WD40"/>
    <property type="match status" value="2"/>
</dbReference>
<dbReference type="Proteomes" id="UP001306508">
    <property type="component" value="Unassembled WGS sequence"/>
</dbReference>
<dbReference type="InterPro" id="IPR021772">
    <property type="entry name" value="WDR48/Bun107"/>
</dbReference>
<dbReference type="Gene3D" id="2.130.10.10">
    <property type="entry name" value="YVTN repeat-like/Quinoprotein amine dehydrogenase"/>
    <property type="match status" value="1"/>
</dbReference>
<dbReference type="PANTHER" id="PTHR19862">
    <property type="entry name" value="WD REPEAT-CONTAINING PROTEIN 48"/>
    <property type="match status" value="1"/>
</dbReference>
<dbReference type="AlphaFoldDB" id="A0AAN7WKU8"/>
<evidence type="ECO:0008006" key="6">
    <source>
        <dbReference type="Google" id="ProtNLM"/>
    </source>
</evidence>
<feature type="compositionally biased region" description="Polar residues" evidence="3">
    <location>
        <begin position="671"/>
        <end position="683"/>
    </location>
</feature>
<evidence type="ECO:0000256" key="2">
    <source>
        <dbReference type="ARBA" id="ARBA00022737"/>
    </source>
</evidence>
<organism evidence="4 5">
    <name type="scientific">Arxiozyma heterogenica</name>
    <dbReference type="NCBI Taxonomy" id="278026"/>
    <lineage>
        <taxon>Eukaryota</taxon>
        <taxon>Fungi</taxon>
        <taxon>Dikarya</taxon>
        <taxon>Ascomycota</taxon>
        <taxon>Saccharomycotina</taxon>
        <taxon>Saccharomycetes</taxon>
        <taxon>Saccharomycetales</taxon>
        <taxon>Saccharomycetaceae</taxon>
        <taxon>Arxiozyma</taxon>
    </lineage>
</organism>
<dbReference type="InterPro" id="IPR001680">
    <property type="entry name" value="WD40_rpt"/>
</dbReference>
<accession>A0AAN7WKU8</accession>
<protein>
    <recommendedName>
        <fullName evidence="6">WD40 repeat-containing protein</fullName>
    </recommendedName>
</protein>
<keyword evidence="2" id="KW-0677">Repeat</keyword>
<dbReference type="GO" id="GO:0043130">
    <property type="term" value="F:ubiquitin binding"/>
    <property type="evidence" value="ECO:0007669"/>
    <property type="project" value="TreeGrafter"/>
</dbReference>
<dbReference type="EMBL" id="JAWIZZ010000047">
    <property type="protein sequence ID" value="KAK5779110.1"/>
    <property type="molecule type" value="Genomic_DNA"/>
</dbReference>
<feature type="region of interest" description="Disordered" evidence="3">
    <location>
        <begin position="451"/>
        <end position="478"/>
    </location>
</feature>
<evidence type="ECO:0000256" key="3">
    <source>
        <dbReference type="SAM" id="MobiDB-lite"/>
    </source>
</evidence>
<keyword evidence="1" id="KW-0853">WD repeat</keyword>
<dbReference type="GO" id="GO:0000724">
    <property type="term" value="P:double-strand break repair via homologous recombination"/>
    <property type="evidence" value="ECO:0007669"/>
    <property type="project" value="TreeGrafter"/>
</dbReference>
<sequence length="1084" mass="122514">MPQLSISYGILIDNSWPSTTNTTATTTTPNNNDNVNSIIHHILPVTKILTLPSTNDYFLTSSRDGSLIWHELSNSLKNIKLQIHSDWISDVLYWDSDPTSNNSNSNMGLDNFINIWSMDSNDSTLLLKSFHNKNGSLYALQCLPTLSMSNTPLNLSFDIIVGDCNGNLLFYHSLKDDLILKITAHNTNIKCIKLFFDRSMTNLLLLSTCSNGICKIWDLNNLKQPLHNFKWNNNAVIWSIEKQSNNTNNTNNTIHFLVTDSKGCISRLSFNFDTLQYSINLVYHDPNYDQRHPGILASVNLNSKLYFSYCSNSNLNIYDQLSRNLYIEKGGTALTRSSLLTNRRHVITENTDGIVQRWDIISCELVDTFDPKEGTFDDIVMKYTTNEILSHWCTVSIKVGLLFVKVGPKFTNTEIYGSAFKGYELLKLNNKNTLDKKSKEKKRHKHYYSYLQSNKNSDNENSDNEDVNNTNNNNSNNETECIINEEDRYNLGKVVLISLFHEFIQWEINNDISYREKLLAYSDSRNIIVDSLATNDSNIDGNYNSCNNSNIMSMSNKQKKKNAFTSLSIATSHFKSKDSSANHTPFVSAPSTPLNEMTMDIRDYPNGGNNHSSNHHKSHENLVSNTLLESSELSMSSTDSKSNNRALSSGSLFSRKFKSFRNNSNNSSSNIATDLSVGNSNRNDNAKASIFTSSVGLERSQSMSVSKTGSQINFNHNIFQKNETSHDPLMESSTLNPSLSKNETKKSHKVMYDLISEIRESYKESLQSQSLTLTKLGLSKRKLDSQLKRNEELPIIKVKSNTLLLVQSWNEDSCGGKVLFSTVLPLSTSQSPLHLQSFSSPALSKNQSTNSLLSTNSSISSLNSSFDKCTISSQTSNHFSVSSSGSLLLSGDDKVLTVKQEKLLNRKQQYENKKLFTKIERNLPYWVGVLLLKDDTVVQEKQPKLNFVIVPWVPEYQQDEDSQAKTMSGSSNTQHHHYSGFRLGRSKSNDAIKNSMTDLPKIAESNINLIAPGMIKVKKIKNYVVDRFDSKTPEMKDKIDPSIWMELLCRGNVLDNDMTLSTVRTLYWKSPGEITIQYRRKVSR</sequence>
<name>A0AAN7WKU8_9SACH</name>
<evidence type="ECO:0000313" key="5">
    <source>
        <dbReference type="Proteomes" id="UP001306508"/>
    </source>
</evidence>
<dbReference type="SUPFAM" id="SSF50978">
    <property type="entry name" value="WD40 repeat-like"/>
    <property type="match status" value="1"/>
</dbReference>
<feature type="compositionally biased region" description="Low complexity" evidence="3">
    <location>
        <begin position="467"/>
        <end position="478"/>
    </location>
</feature>
<dbReference type="Pfam" id="PF11816">
    <property type="entry name" value="DUF3337"/>
    <property type="match status" value="1"/>
</dbReference>
<comment type="caution">
    <text evidence="4">The sequence shown here is derived from an EMBL/GenBank/DDBJ whole genome shotgun (WGS) entry which is preliminary data.</text>
</comment>
<proteinExistence type="predicted"/>
<evidence type="ECO:0000313" key="4">
    <source>
        <dbReference type="EMBL" id="KAK5779110.1"/>
    </source>
</evidence>
<gene>
    <name evidence="4" type="ORF">RI543_002995</name>
</gene>
<feature type="region of interest" description="Disordered" evidence="3">
    <location>
        <begin position="663"/>
        <end position="684"/>
    </location>
</feature>
<dbReference type="InterPro" id="IPR015943">
    <property type="entry name" value="WD40/YVTN_repeat-like_dom_sf"/>
</dbReference>
<keyword evidence="5" id="KW-1185">Reference proteome</keyword>
<dbReference type="PANTHER" id="PTHR19862:SF14">
    <property type="entry name" value="WD REPEAT-CONTAINING PROTEIN 48"/>
    <property type="match status" value="1"/>
</dbReference>
<dbReference type="InterPro" id="IPR051246">
    <property type="entry name" value="WDR48"/>
</dbReference>